<sequence length="1247" mass="143150">MANSTYASSDSEEEIHTKAQQRLDSYSDVVISQVNEDYSYTYDGLLHNDIISLNDGTVIRIDIDILIGVPGHTLGALHYWDPFTNRDYLFVIRNDGKLFNFINNVQYDENELPSNILSERRNSNSRWICLETRILFSNDSSKDSTTPTEAKLIIDENYFLLFCCCYPKELFVIKLRRSSIDGQQLLSFETINNDGLNKECIYLPISIDYIYYDISYHEEYATGNEFLFVSALVNDYLSNTFHLYVYQYFPKTSAKRSKTVKDGLHFKLLIDKIIDTDSTSLTLKAVYNVGIIIFTELEIIVVPIDSINSSLVINNFRFNSASNSKDNVYKKILSKKLPQKFFKDVIVSPIKNNGSLQFTLILKNSFRYITIHLNLIFNDIENGLAHYEDFIVDDIKQFQTNTDDYVITNVYYSTALTTKFFVITFTNGLLYTNIVPIPISNFHFIPSQICRLKNKIKLDSLVIENPVIKYEFADNFNKLISIDVVRDESSIMTINYFALENIFNEGSYRSLTQNCNTKIKNIWNTDNGIFYIDDLNILSKLNDPDFEAIEYDIQFIPKNSDIIKDFDPDNVIAISNIQITHSSSNEQLERFSNDFVFIDSNGVIRSSNSKKIFVKPIRLQNFNKLSKFVISSIYFQEKDSLQTVILNDDNQLLILENYATGINNKRIISLESILDNSVCHEILITQHNHLFLSDISGYLYDIDIVNNKLINKVKISDNRLNFEILSMEKHYTLVYSVDCLFIIMFNSKFKKYHINRIDIDLSLKRISVLNENNIIFLTKDNKILQSSFADNSVSCFKPSSLITKAVTFKNISHLCLFKTNISQQYIISSSLKSNESINSFNIDSSGANSTDSILQIHDIINKGEVAYTFNLSEMFPNSFVTSIISLPYKLRSVNTLPYSAYIKSQNYAKNLTFKKCFLVSLDYENHHISSTSTESTTALLKNLLLFSIDPSNGSLELQGSFSLGTNIIKLIPYKNEAVIVFGDCVNIISIDYSIQENIFNINVESNNLYFPYKLQGCESIEDHSNNGQLLASLRVAHKLIPEHTRINRMICLTKDYNLKEVLIITNLKATKSEKKYLIVPNISSESLEIINTWKTPMKGKLLSSISYKNIMVLNIAWYALCSVTEVYLRKVKLDMIHGGEHLISEYKITLPNQIISIRSIDLSEEGKFDVNHYRGLFAINTVGGGQFIVTFLPNGGDTYLNESFINRLSDYCVDKIEEEANLGYELPIDEQIFFVENKNRRGWKILK</sequence>
<accession>I2H2V3</accession>
<dbReference type="GeneID" id="14495741"/>
<evidence type="ECO:0000313" key="2">
    <source>
        <dbReference type="Proteomes" id="UP000002866"/>
    </source>
</evidence>
<dbReference type="HOGENOM" id="CLU_280929_0_0_1"/>
<gene>
    <name evidence="1" type="primary">TBLA0D01980</name>
    <name evidence="1" type="ORF">TBLA_0D01980</name>
</gene>
<dbReference type="EMBL" id="HE806319">
    <property type="protein sequence ID" value="CCH60705.1"/>
    <property type="molecule type" value="Genomic_DNA"/>
</dbReference>
<evidence type="ECO:0000313" key="1">
    <source>
        <dbReference type="EMBL" id="CCH60705.1"/>
    </source>
</evidence>
<dbReference type="KEGG" id="tbl:TBLA_0D01980"/>
<organism evidence="1 2">
    <name type="scientific">Henningerozyma blattae (strain ATCC 34711 / CBS 6284 / DSM 70876 / NBRC 10599 / NRRL Y-10934 / UCD 77-7)</name>
    <name type="common">Yeast</name>
    <name type="synonym">Tetrapisispora blattae</name>
    <dbReference type="NCBI Taxonomy" id="1071380"/>
    <lineage>
        <taxon>Eukaryota</taxon>
        <taxon>Fungi</taxon>
        <taxon>Dikarya</taxon>
        <taxon>Ascomycota</taxon>
        <taxon>Saccharomycotina</taxon>
        <taxon>Saccharomycetes</taxon>
        <taxon>Saccharomycetales</taxon>
        <taxon>Saccharomycetaceae</taxon>
        <taxon>Henningerozyma</taxon>
    </lineage>
</organism>
<keyword evidence="2" id="KW-1185">Reference proteome</keyword>
<dbReference type="FunCoup" id="I2H2V3">
    <property type="interactions" value="13"/>
</dbReference>
<proteinExistence type="predicted"/>
<dbReference type="AlphaFoldDB" id="I2H2V3"/>
<reference evidence="1 2" key="1">
    <citation type="journal article" date="2011" name="Proc. Natl. Acad. Sci. U.S.A.">
        <title>Evolutionary erosion of yeast sex chromosomes by mating-type switching accidents.</title>
        <authorList>
            <person name="Gordon J.L."/>
            <person name="Armisen D."/>
            <person name="Proux-Wera E."/>
            <person name="Oheigeartaigh S.S."/>
            <person name="Byrne K.P."/>
            <person name="Wolfe K.H."/>
        </authorList>
    </citation>
    <scope>NUCLEOTIDE SEQUENCE [LARGE SCALE GENOMIC DNA]</scope>
    <source>
        <strain evidence="2">ATCC 34711 / CBS 6284 / DSM 70876 / NBRC 10599 / NRRL Y-10934 / UCD 77-7</strain>
    </source>
</reference>
<name>I2H2V3_HENB6</name>
<dbReference type="OrthoDB" id="4063069at2759"/>
<protein>
    <submittedName>
        <fullName evidence="1">Uncharacterized protein</fullName>
    </submittedName>
</protein>
<dbReference type="Proteomes" id="UP000002866">
    <property type="component" value="Chromosome 4"/>
</dbReference>
<dbReference type="InParanoid" id="I2H2V3"/>
<dbReference type="RefSeq" id="XP_004180224.1">
    <property type="nucleotide sequence ID" value="XM_004180176.1"/>
</dbReference>